<dbReference type="PANTHER" id="PTHR12526">
    <property type="entry name" value="GLYCOSYLTRANSFERASE"/>
    <property type="match status" value="1"/>
</dbReference>
<dbReference type="PANTHER" id="PTHR12526:SF634">
    <property type="entry name" value="BLL3361 PROTEIN"/>
    <property type="match status" value="1"/>
</dbReference>
<dbReference type="Gene3D" id="3.40.50.2000">
    <property type="entry name" value="Glycogen Phosphorylase B"/>
    <property type="match status" value="2"/>
</dbReference>
<name>A0A2S9XTP9_9BACT</name>
<organism evidence="3 4">
    <name type="scientific">Enhygromyxa salina</name>
    <dbReference type="NCBI Taxonomy" id="215803"/>
    <lineage>
        <taxon>Bacteria</taxon>
        <taxon>Pseudomonadati</taxon>
        <taxon>Myxococcota</taxon>
        <taxon>Polyangia</taxon>
        <taxon>Nannocystales</taxon>
        <taxon>Nannocystaceae</taxon>
        <taxon>Enhygromyxa</taxon>
    </lineage>
</organism>
<evidence type="ECO:0000259" key="2">
    <source>
        <dbReference type="Pfam" id="PF13439"/>
    </source>
</evidence>
<feature type="domain" description="Glycosyltransferase subfamily 4-like N-terminal" evidence="2">
    <location>
        <begin position="19"/>
        <end position="181"/>
    </location>
</feature>
<dbReference type="Proteomes" id="UP000238823">
    <property type="component" value="Unassembled WGS sequence"/>
</dbReference>
<dbReference type="EMBL" id="PVNL01000135">
    <property type="protein sequence ID" value="PRP96257.1"/>
    <property type="molecule type" value="Genomic_DNA"/>
</dbReference>
<dbReference type="SUPFAM" id="SSF53756">
    <property type="entry name" value="UDP-Glycosyltransferase/glycogen phosphorylase"/>
    <property type="match status" value="1"/>
</dbReference>
<reference evidence="3 4" key="1">
    <citation type="submission" date="2018-03" db="EMBL/GenBank/DDBJ databases">
        <title>Draft Genome Sequences of the Obligatory Marine Myxobacteria Enhygromyxa salina SWB007.</title>
        <authorList>
            <person name="Poehlein A."/>
            <person name="Moghaddam J.A."/>
            <person name="Harms H."/>
            <person name="Alanjari M."/>
            <person name="Koenig G.M."/>
            <person name="Daniel R."/>
            <person name="Schaeberle T.F."/>
        </authorList>
    </citation>
    <scope>NUCLEOTIDE SEQUENCE [LARGE SCALE GENOMIC DNA]</scope>
    <source>
        <strain evidence="3 4">SWB007</strain>
    </source>
</reference>
<dbReference type="RefSeq" id="WP_244924018.1">
    <property type="nucleotide sequence ID" value="NZ_PVNL01000135.1"/>
</dbReference>
<gene>
    <name evidence="3" type="primary">pimA</name>
    <name evidence="3" type="ORF">ENSA7_70710</name>
</gene>
<dbReference type="Pfam" id="PF00534">
    <property type="entry name" value="Glycos_transf_1"/>
    <property type="match status" value="1"/>
</dbReference>
<keyword evidence="3" id="KW-0808">Transferase</keyword>
<dbReference type="AlphaFoldDB" id="A0A2S9XTP9"/>
<dbReference type="InterPro" id="IPR001296">
    <property type="entry name" value="Glyco_trans_1"/>
</dbReference>
<keyword evidence="3" id="KW-0328">Glycosyltransferase</keyword>
<comment type="caution">
    <text evidence="3">The sequence shown here is derived from an EMBL/GenBank/DDBJ whole genome shotgun (WGS) entry which is preliminary data.</text>
</comment>
<evidence type="ECO:0000313" key="4">
    <source>
        <dbReference type="Proteomes" id="UP000238823"/>
    </source>
</evidence>
<dbReference type="Pfam" id="PF13439">
    <property type="entry name" value="Glyco_transf_4"/>
    <property type="match status" value="1"/>
</dbReference>
<feature type="domain" description="Glycosyl transferase family 1" evidence="1">
    <location>
        <begin position="241"/>
        <end position="340"/>
    </location>
</feature>
<accession>A0A2S9XTP9</accession>
<proteinExistence type="predicted"/>
<dbReference type="EC" id="2.4.1.345" evidence="3"/>
<dbReference type="InterPro" id="IPR028098">
    <property type="entry name" value="Glyco_trans_4-like_N"/>
</dbReference>
<sequence>MRHQTGQTERVLMTTDTLGGVWTYALELCRALAQHGVTVTLAAMGGEPSPAQRAQANAVAGLRLEARPYKLEWMTDPWDDVARAGDWLLELAAAAQPDLVHLNDYVHANLDWQRPVLVVGHSCVCTWFEAVRRESAPAEWSRYRDRVGAGLGAANGVVAPTHAMLRGLERHHGRLPGAQVIANARRARDWPAGAKAPYVLAAGRIWDEAKNLAALARVAPRLAWPVGIAGQARHPEGGGPLLEQVELLGCLTPPQLAAQMARASIYALPARYEPFGLTALEAALAGCALVLGDIESLREVWGDAATFVDCDDDDALAAAITALIDAPPRRADLAQRARRRARRYGPSAMADRYLDRYRQLCDAPARTQTQTQTQAHRSVT</sequence>
<evidence type="ECO:0000259" key="1">
    <source>
        <dbReference type="Pfam" id="PF00534"/>
    </source>
</evidence>
<dbReference type="GO" id="GO:0043750">
    <property type="term" value="F:phosphatidylinositol alpha-mannosyltransferase activity"/>
    <property type="evidence" value="ECO:0007669"/>
    <property type="project" value="UniProtKB-EC"/>
</dbReference>
<protein>
    <submittedName>
        <fullName evidence="3">GDP-mannose-dependent alpha-(1-2)-phosphatidylinositol mannosyltransferase</fullName>
        <ecNumber evidence="3">2.4.1.345</ecNumber>
    </submittedName>
</protein>
<evidence type="ECO:0000313" key="3">
    <source>
        <dbReference type="EMBL" id="PRP96257.1"/>
    </source>
</evidence>
<dbReference type="CDD" id="cd03801">
    <property type="entry name" value="GT4_PimA-like"/>
    <property type="match status" value="1"/>
</dbReference>